<dbReference type="AlphaFoldDB" id="A0AA39WZK2"/>
<dbReference type="Pfam" id="PF00651">
    <property type="entry name" value="BTB"/>
    <property type="match status" value="1"/>
</dbReference>
<dbReference type="PROSITE" id="PS50097">
    <property type="entry name" value="BTB"/>
    <property type="match status" value="1"/>
</dbReference>
<dbReference type="PANTHER" id="PTHR24413">
    <property type="entry name" value="SPECKLE-TYPE POZ PROTEIN"/>
    <property type="match status" value="1"/>
</dbReference>
<feature type="compositionally biased region" description="Polar residues" evidence="1">
    <location>
        <begin position="39"/>
        <end position="57"/>
    </location>
</feature>
<organism evidence="3 4">
    <name type="scientific">Immersiella caudata</name>
    <dbReference type="NCBI Taxonomy" id="314043"/>
    <lineage>
        <taxon>Eukaryota</taxon>
        <taxon>Fungi</taxon>
        <taxon>Dikarya</taxon>
        <taxon>Ascomycota</taxon>
        <taxon>Pezizomycotina</taxon>
        <taxon>Sordariomycetes</taxon>
        <taxon>Sordariomycetidae</taxon>
        <taxon>Sordariales</taxon>
        <taxon>Lasiosphaeriaceae</taxon>
        <taxon>Immersiella</taxon>
    </lineage>
</organism>
<gene>
    <name evidence="3" type="ORF">B0T14DRAFT_554280</name>
</gene>
<feature type="domain" description="BTB" evidence="2">
    <location>
        <begin position="167"/>
        <end position="235"/>
    </location>
</feature>
<dbReference type="CDD" id="cd18186">
    <property type="entry name" value="BTB_POZ_ZBTB_KLHL-like"/>
    <property type="match status" value="1"/>
</dbReference>
<dbReference type="Proteomes" id="UP001175000">
    <property type="component" value="Unassembled WGS sequence"/>
</dbReference>
<accession>A0AA39WZK2</accession>
<name>A0AA39WZK2_9PEZI</name>
<evidence type="ECO:0000259" key="2">
    <source>
        <dbReference type="PROSITE" id="PS50097"/>
    </source>
</evidence>
<dbReference type="EMBL" id="JAULSU010000003">
    <property type="protein sequence ID" value="KAK0624431.1"/>
    <property type="molecule type" value="Genomic_DNA"/>
</dbReference>
<dbReference type="SUPFAM" id="SSF54695">
    <property type="entry name" value="POZ domain"/>
    <property type="match status" value="1"/>
</dbReference>
<keyword evidence="4" id="KW-1185">Reference proteome</keyword>
<feature type="compositionally biased region" description="Polar residues" evidence="1">
    <location>
        <begin position="9"/>
        <end position="29"/>
    </location>
</feature>
<dbReference type="SMART" id="SM00225">
    <property type="entry name" value="BTB"/>
    <property type="match status" value="1"/>
</dbReference>
<dbReference type="Gene3D" id="3.30.710.10">
    <property type="entry name" value="Potassium Channel Kv1.1, Chain A"/>
    <property type="match status" value="1"/>
</dbReference>
<evidence type="ECO:0000313" key="3">
    <source>
        <dbReference type="EMBL" id="KAK0624431.1"/>
    </source>
</evidence>
<comment type="caution">
    <text evidence="3">The sequence shown here is derived from an EMBL/GenBank/DDBJ whole genome shotgun (WGS) entry which is preliminary data.</text>
</comment>
<evidence type="ECO:0000313" key="4">
    <source>
        <dbReference type="Proteomes" id="UP001175000"/>
    </source>
</evidence>
<proteinExistence type="predicted"/>
<feature type="region of interest" description="Disordered" evidence="1">
    <location>
        <begin position="1"/>
        <end position="142"/>
    </location>
</feature>
<dbReference type="InterPro" id="IPR011333">
    <property type="entry name" value="SKP1/BTB/POZ_sf"/>
</dbReference>
<dbReference type="InterPro" id="IPR000210">
    <property type="entry name" value="BTB/POZ_dom"/>
</dbReference>
<evidence type="ECO:0000256" key="1">
    <source>
        <dbReference type="SAM" id="MobiDB-lite"/>
    </source>
</evidence>
<sequence>MPSAPAPRSPTSLSPQPLAATSTQQTNNVEALIVKTEPLSDNENASPASTMPPSGNASRPAGAGPKAAQRTATHPNPGRGGRGGAARSSLGRGGGTGRPASVTPVVAAIAVTNPTEPAKTPSRKRKKAVEEADKPPPPTARPWVVEKDHKRRFTNTDLTLLESGEFADAKVICEGGKEWLVHKTILCPRSKWFAQALKPDAEGGQTNIVNLHKLPEDHVETLLKFIYSGSLDINTFGLANGTFFMYASLFNLAQAFELENLADDALSLLGQFCDIKLKSLCSLDPVEPGHTGVAGDASDPSSYIDDLLKATWKAYEVDVGNHGTALQALLATFVYAGRNRLFQCEGFREISNTIPMFGNAIFKLMLGTVGEQDPKFAPKPEAVREVSSGLDHTHKSQHPDRCAHCHGVFDNKTLKKGMYNPFVAVVRPSTYCLPCVDKNANVAVPLWRQEPLTTKEGKENREKE</sequence>
<protein>
    <recommendedName>
        <fullName evidence="2">BTB domain-containing protein</fullName>
    </recommendedName>
</protein>
<reference evidence="3" key="1">
    <citation type="submission" date="2023-06" db="EMBL/GenBank/DDBJ databases">
        <title>Genome-scale phylogeny and comparative genomics of the fungal order Sordariales.</title>
        <authorList>
            <consortium name="Lawrence Berkeley National Laboratory"/>
            <person name="Hensen N."/>
            <person name="Bonometti L."/>
            <person name="Westerberg I."/>
            <person name="Brannstrom I.O."/>
            <person name="Guillou S."/>
            <person name="Cros-Aarteil S."/>
            <person name="Calhoun S."/>
            <person name="Haridas S."/>
            <person name="Kuo A."/>
            <person name="Mondo S."/>
            <person name="Pangilinan J."/>
            <person name="Riley R."/>
            <person name="Labutti K."/>
            <person name="Andreopoulos B."/>
            <person name="Lipzen A."/>
            <person name="Chen C."/>
            <person name="Yanf M."/>
            <person name="Daum C."/>
            <person name="Ng V."/>
            <person name="Clum A."/>
            <person name="Steindorff A."/>
            <person name="Ohm R."/>
            <person name="Martin F."/>
            <person name="Silar P."/>
            <person name="Natvig D."/>
            <person name="Lalanne C."/>
            <person name="Gautier V."/>
            <person name="Ament-Velasquez S.L."/>
            <person name="Kruys A."/>
            <person name="Hutchinson M.I."/>
            <person name="Powell A.J."/>
            <person name="Barry K."/>
            <person name="Miller A.N."/>
            <person name="Grigoriev I.V."/>
            <person name="Debuchy R."/>
            <person name="Gladieux P."/>
            <person name="Thoren M.H."/>
            <person name="Johannesson H."/>
        </authorList>
    </citation>
    <scope>NUCLEOTIDE SEQUENCE</scope>
    <source>
        <strain evidence="3">CBS 606.72</strain>
    </source>
</reference>